<dbReference type="SFLD" id="SFLDG01082">
    <property type="entry name" value="B12-binding_domain_containing"/>
    <property type="match status" value="1"/>
</dbReference>
<dbReference type="InterPro" id="IPR006466">
    <property type="entry name" value="MiaB-like_arc_euk"/>
</dbReference>
<comment type="cofactor">
    <cofactor evidence="11">
        <name>[4Fe-4S] cluster</name>
        <dbReference type="ChEBI" id="CHEBI:49883"/>
    </cofactor>
    <text evidence="11">Binds 1 or 2 [4Fe-4S] cluster. One cluster is coordinated with 3 cysteines and an exchangeable S-adenosyl-L-methionine.</text>
</comment>
<dbReference type="InterPro" id="IPR005839">
    <property type="entry name" value="Methylthiotransferase"/>
</dbReference>
<comment type="similarity">
    <text evidence="2 11">Belongs to the methylthiotransferase family. CDKAL1 subfamily.</text>
</comment>
<dbReference type="GO" id="GO:0035598">
    <property type="term" value="F:tRNA (N(6)-L-threonylcarbamoyladenosine(37)-C(2))-methylthiotransferase activity"/>
    <property type="evidence" value="ECO:0007669"/>
    <property type="project" value="UniProtKB-UniRule"/>
</dbReference>
<dbReference type="InterPro" id="IPR007197">
    <property type="entry name" value="rSAM"/>
</dbReference>
<dbReference type="PROSITE" id="PS51918">
    <property type="entry name" value="RADICAL_SAM"/>
    <property type="match status" value="1"/>
</dbReference>
<evidence type="ECO:0000256" key="1">
    <source>
        <dbReference type="ARBA" id="ARBA00002399"/>
    </source>
</evidence>
<name>A0A8J8CII1_9ARCH</name>
<dbReference type="EMBL" id="JAACVF010000006">
    <property type="protein sequence ID" value="NCN64510.1"/>
    <property type="molecule type" value="Genomic_DNA"/>
</dbReference>
<dbReference type="GO" id="GO:0046872">
    <property type="term" value="F:metal ion binding"/>
    <property type="evidence" value="ECO:0007669"/>
    <property type="project" value="UniProtKB-UniRule"/>
</dbReference>
<dbReference type="CDD" id="cd01335">
    <property type="entry name" value="Radical_SAM"/>
    <property type="match status" value="1"/>
</dbReference>
<dbReference type="GO" id="GO:0051539">
    <property type="term" value="F:4 iron, 4 sulfur cluster binding"/>
    <property type="evidence" value="ECO:0007669"/>
    <property type="project" value="UniProtKB-UniRule"/>
</dbReference>
<comment type="catalytic activity">
    <reaction evidence="10 11">
        <text>N(6)-L-threonylcarbamoyladenosine(37) in tRNA + (sulfur carrier)-SH + AH2 + 2 S-adenosyl-L-methionine = 2-methylsulfanyl-N(6)-L-threonylcarbamoyladenosine(37) in tRNA + (sulfur carrier)-H + 5'-deoxyadenosine + L-methionine + A + S-adenosyl-L-homocysteine + 2 H(+)</text>
        <dbReference type="Rhea" id="RHEA:37075"/>
        <dbReference type="Rhea" id="RHEA-COMP:10163"/>
        <dbReference type="Rhea" id="RHEA-COMP:11092"/>
        <dbReference type="Rhea" id="RHEA-COMP:14737"/>
        <dbReference type="Rhea" id="RHEA-COMP:14739"/>
        <dbReference type="ChEBI" id="CHEBI:13193"/>
        <dbReference type="ChEBI" id="CHEBI:15378"/>
        <dbReference type="ChEBI" id="CHEBI:17319"/>
        <dbReference type="ChEBI" id="CHEBI:17499"/>
        <dbReference type="ChEBI" id="CHEBI:29917"/>
        <dbReference type="ChEBI" id="CHEBI:57844"/>
        <dbReference type="ChEBI" id="CHEBI:57856"/>
        <dbReference type="ChEBI" id="CHEBI:59789"/>
        <dbReference type="ChEBI" id="CHEBI:64428"/>
        <dbReference type="ChEBI" id="CHEBI:74418"/>
        <dbReference type="ChEBI" id="CHEBI:74420"/>
        <dbReference type="EC" id="2.8.4.5"/>
    </reaction>
</comment>
<dbReference type="Gene3D" id="3.80.30.20">
    <property type="entry name" value="tm_1862 like domain"/>
    <property type="match status" value="1"/>
</dbReference>
<dbReference type="SUPFAM" id="SSF102114">
    <property type="entry name" value="Radical SAM enzymes"/>
    <property type="match status" value="1"/>
</dbReference>
<evidence type="ECO:0000256" key="4">
    <source>
        <dbReference type="ARBA" id="ARBA00022679"/>
    </source>
</evidence>
<dbReference type="Pfam" id="PF00919">
    <property type="entry name" value="UPF0004"/>
    <property type="match status" value="1"/>
</dbReference>
<evidence type="ECO:0000256" key="6">
    <source>
        <dbReference type="ARBA" id="ARBA00022694"/>
    </source>
</evidence>
<keyword evidence="4 11" id="KW-0808">Transferase</keyword>
<dbReference type="FunFam" id="3.80.30.20:FF:000002">
    <property type="entry name" value="threonylcarbamoyladenosine tRNA methylthiotransferase isoform X2"/>
    <property type="match status" value="1"/>
</dbReference>
<reference evidence="15" key="1">
    <citation type="submission" date="2019-11" db="EMBL/GenBank/DDBJ databases">
        <title>Lipid analysis of CO2-rich subsurface aquifers suggests an autotrophy-based deep biosphere with lysolipids enriched in CPR bacteria.</title>
        <authorList>
            <person name="Probst A.J."/>
            <person name="Elling F.J."/>
            <person name="Castelle C.J."/>
            <person name="Zhu Q."/>
            <person name="Elvert M."/>
            <person name="Birarda G."/>
            <person name="Holman H.-Y."/>
            <person name="Lane K.R."/>
            <person name="Ladd B."/>
            <person name="Ryan M.C."/>
            <person name="Woyke T."/>
            <person name="Hinrichs K.-U."/>
            <person name="Banfield J.F."/>
        </authorList>
    </citation>
    <scope>NUCLEOTIDE SEQUENCE</scope>
    <source>
        <strain evidence="14">CG_2015-01_33_1645</strain>
        <strain evidence="15">CG_2015-04_33_537</strain>
    </source>
</reference>
<dbReference type="AlphaFoldDB" id="A0A8J8CII1"/>
<feature type="domain" description="Radical SAM core" evidence="13">
    <location>
        <begin position="149"/>
        <end position="386"/>
    </location>
</feature>
<keyword evidence="9 11" id="KW-0411">Iron-sulfur</keyword>
<comment type="caution">
    <text evidence="15">The sequence shown here is derived from an EMBL/GenBank/DDBJ whole genome shotgun (WGS) entry which is preliminary data.</text>
</comment>
<dbReference type="PANTHER" id="PTHR11918:SF45">
    <property type="entry name" value="THREONYLCARBAMOYLADENOSINE TRNA METHYLTHIOTRANSFERASE"/>
    <property type="match status" value="1"/>
</dbReference>
<dbReference type="Pfam" id="PF04055">
    <property type="entry name" value="Radical_SAM"/>
    <property type="match status" value="1"/>
</dbReference>
<dbReference type="SMART" id="SM00729">
    <property type="entry name" value="Elp3"/>
    <property type="match status" value="1"/>
</dbReference>
<sequence>MKFKILTYGCAMNKADSECIAGIINEKFNAEIEEYFVDDVKNFDIDEEKINSGNNFLIINTCIVKQPTENKILDLMRKIEQRQENGGIKNVVICGCLPAAYPEVSARFKFSFIGTNVSDINKAIEETIEGKKFVQIEKQKNKVSIPKFSFNKFISIIPISEGCISNCSYCSTKLARKNLTSYMEEEITQTIKKAVQCGAKEIYLTGQDTGCYGIDIQCKDIQCNIVGLLEKISEVPGKFKARVGMMNPDFALKFLDDLIEIFKNEKFYRFIHIPVQSGSNKILADMKRNYLVEDFIEVAEKFKTIKASISTDIIVGFPTETDDDFKHSIELIKKIKPDLLNLSKFYIRKGTIAEKNIRTKRWKHDTKIAKERSLLISKIFREISIENNQKWLNWEGEILIDEIENNILIGRNFAYKKIHIRGNSNKEDNKDLLGKFMNCKIIKARKILEGEILEKF</sequence>
<keyword evidence="7 11" id="KW-0479">Metal-binding</keyword>
<evidence type="ECO:0000259" key="12">
    <source>
        <dbReference type="PROSITE" id="PS51449"/>
    </source>
</evidence>
<organism evidence="15 16">
    <name type="scientific">Candidatus Altarchaeum hamiconexum</name>
    <dbReference type="NCBI Taxonomy" id="1803513"/>
    <lineage>
        <taxon>Archaea</taxon>
        <taxon>Candidatus Altarchaeota</taxon>
        <taxon>Candidatus Altiarchaeia</taxon>
        <taxon>Candidatus Altarchaeales</taxon>
        <taxon>Candidatus Altarchaeaceae</taxon>
        <taxon>Candidatus Altarchaeum</taxon>
    </lineage>
</organism>
<dbReference type="InterPro" id="IPR023404">
    <property type="entry name" value="rSAM_horseshoe"/>
</dbReference>
<feature type="domain" description="MTTase N-terminal" evidence="12">
    <location>
        <begin position="1"/>
        <end position="129"/>
    </location>
</feature>
<dbReference type="PANTHER" id="PTHR11918">
    <property type="entry name" value="RADICAL SAM PROTEINS"/>
    <property type="match status" value="1"/>
</dbReference>
<evidence type="ECO:0000256" key="3">
    <source>
        <dbReference type="ARBA" id="ARBA00022485"/>
    </source>
</evidence>
<evidence type="ECO:0000313" key="16">
    <source>
        <dbReference type="Proteomes" id="UP000738826"/>
    </source>
</evidence>
<dbReference type="NCBIfam" id="TIGR00089">
    <property type="entry name" value="MiaB/RimO family radical SAM methylthiotransferase"/>
    <property type="match status" value="1"/>
</dbReference>
<comment type="function">
    <text evidence="1 11">Catalyzes the methylthiolation of N6-threonylcarbamoyladenosine (t(6)A), leading to the formation of 2-methylthio-N6-threonylcarbamoyladenosine (ms(2)t(6)A) at position 37 in tRNAs that read codons beginning with adenine.</text>
</comment>
<dbReference type="Proteomes" id="UP000768163">
    <property type="component" value="Unassembled WGS sequence"/>
</dbReference>
<keyword evidence="6 11" id="KW-0819">tRNA processing</keyword>
<dbReference type="Proteomes" id="UP000738826">
    <property type="component" value="Unassembled WGS sequence"/>
</dbReference>
<evidence type="ECO:0000256" key="11">
    <source>
        <dbReference type="RuleBase" id="RU368081"/>
    </source>
</evidence>
<evidence type="ECO:0000313" key="15">
    <source>
        <dbReference type="EMBL" id="NCS90875.1"/>
    </source>
</evidence>
<dbReference type="InterPro" id="IPR058240">
    <property type="entry name" value="rSAM_sf"/>
</dbReference>
<proteinExistence type="inferred from homology"/>
<dbReference type="Gene3D" id="3.40.50.12160">
    <property type="entry name" value="Methylthiotransferase, N-terminal domain"/>
    <property type="match status" value="1"/>
</dbReference>
<evidence type="ECO:0000256" key="10">
    <source>
        <dbReference type="ARBA" id="ARBA00051661"/>
    </source>
</evidence>
<evidence type="ECO:0000256" key="8">
    <source>
        <dbReference type="ARBA" id="ARBA00023004"/>
    </source>
</evidence>
<dbReference type="InterPro" id="IPR013848">
    <property type="entry name" value="Methylthiotransferase_N"/>
</dbReference>
<dbReference type="InterPro" id="IPR006638">
    <property type="entry name" value="Elp3/MiaA/NifB-like_rSAM"/>
</dbReference>
<evidence type="ECO:0000256" key="7">
    <source>
        <dbReference type="ARBA" id="ARBA00022723"/>
    </source>
</evidence>
<keyword evidence="3 11" id="KW-0004">4Fe-4S</keyword>
<dbReference type="PROSITE" id="PS51449">
    <property type="entry name" value="MTTASE_N"/>
    <property type="match status" value="1"/>
</dbReference>
<gene>
    <name evidence="15" type="ORF">GW779_00405</name>
    <name evidence="14" type="ORF">GW910_00295</name>
</gene>
<keyword evidence="8 11" id="KW-0408">Iron</keyword>
<evidence type="ECO:0000256" key="2">
    <source>
        <dbReference type="ARBA" id="ARBA00008616"/>
    </source>
</evidence>
<evidence type="ECO:0000259" key="13">
    <source>
        <dbReference type="PROSITE" id="PS51918"/>
    </source>
</evidence>
<evidence type="ECO:0000256" key="5">
    <source>
        <dbReference type="ARBA" id="ARBA00022691"/>
    </source>
</evidence>
<protein>
    <recommendedName>
        <fullName evidence="11">tRNA-t(6)A37 methylthiotransferase</fullName>
        <ecNumber evidence="11">2.8.4.5</ecNumber>
    </recommendedName>
</protein>
<dbReference type="EC" id="2.8.4.5" evidence="11"/>
<dbReference type="NCBIfam" id="TIGR01578">
    <property type="entry name" value="MiaB-like-B"/>
    <property type="match status" value="1"/>
</dbReference>
<keyword evidence="5 11" id="KW-0949">S-adenosyl-L-methionine</keyword>
<accession>A0A8J8CII1</accession>
<dbReference type="SFLD" id="SFLDS00029">
    <property type="entry name" value="Radical_SAM"/>
    <property type="match status" value="1"/>
</dbReference>
<dbReference type="EMBL" id="JAACQH010000006">
    <property type="protein sequence ID" value="NCS90875.1"/>
    <property type="molecule type" value="Genomic_DNA"/>
</dbReference>
<dbReference type="InterPro" id="IPR038135">
    <property type="entry name" value="Methylthiotransferase_N_sf"/>
</dbReference>
<evidence type="ECO:0000256" key="9">
    <source>
        <dbReference type="ARBA" id="ARBA00023014"/>
    </source>
</evidence>
<evidence type="ECO:0000313" key="14">
    <source>
        <dbReference type="EMBL" id="NCN64510.1"/>
    </source>
</evidence>